<dbReference type="KEGG" id="tng:GSTEN00001621G001"/>
<sequence>LELEKHIAHLDAAAKAKLGEWQECLSKAKDREESMSKELRSLTAKLQQQSKRGRRDATAAGDAESWAAAGDKPAGQRNVSPAGRGGGEVPIRVQPSLIRMHRSPVPAGAAEGGARSRPGVAETPPSGGGISVAPGSRFVLLLRI</sequence>
<accession>Q4TFI3</accession>
<feature type="region of interest" description="Disordered" evidence="1">
    <location>
        <begin position="28"/>
        <end position="133"/>
    </location>
</feature>
<feature type="non-terminal residue" evidence="2">
    <location>
        <position position="1"/>
    </location>
</feature>
<reference evidence="2" key="2">
    <citation type="submission" date="2004-02" db="EMBL/GenBank/DDBJ databases">
        <authorList>
            <consortium name="Genoscope"/>
            <consortium name="Whitehead Institute Centre for Genome Research"/>
        </authorList>
    </citation>
    <scope>NUCLEOTIDE SEQUENCE</scope>
</reference>
<dbReference type="EMBL" id="CAAE01004452">
    <property type="protein sequence ID" value="CAF88349.1"/>
    <property type="molecule type" value="Genomic_DNA"/>
</dbReference>
<reference evidence="2" key="1">
    <citation type="journal article" date="2004" name="Nature">
        <title>Genome duplication in the teleost fish Tetraodon nigroviridis reveals the early vertebrate proto-karyotype.</title>
        <authorList>
            <person name="Jaillon O."/>
            <person name="Aury J.-M."/>
            <person name="Brunet F."/>
            <person name="Petit J.-L."/>
            <person name="Stange-Thomann N."/>
            <person name="Mauceli E."/>
            <person name="Bouneau L."/>
            <person name="Fischer C."/>
            <person name="Ozouf-Costaz C."/>
            <person name="Bernot A."/>
            <person name="Nicaud S."/>
            <person name="Jaffe D."/>
            <person name="Fisher S."/>
            <person name="Lutfalla G."/>
            <person name="Dossat C."/>
            <person name="Segurens B."/>
            <person name="Dasilva C."/>
            <person name="Salanoubat M."/>
            <person name="Levy M."/>
            <person name="Boudet N."/>
            <person name="Castellano S."/>
            <person name="Anthouard V."/>
            <person name="Jubin C."/>
            <person name="Castelli V."/>
            <person name="Katinka M."/>
            <person name="Vacherie B."/>
            <person name="Biemont C."/>
            <person name="Skalli Z."/>
            <person name="Cattolico L."/>
            <person name="Poulain J."/>
            <person name="De Berardinis V."/>
            <person name="Cruaud C."/>
            <person name="Duprat S."/>
            <person name="Brottier P."/>
            <person name="Coutanceau J.-P."/>
            <person name="Gouzy J."/>
            <person name="Parra G."/>
            <person name="Lardier G."/>
            <person name="Chapple C."/>
            <person name="McKernan K.J."/>
            <person name="McEwan P."/>
            <person name="Bosak S."/>
            <person name="Kellis M."/>
            <person name="Volff J.-N."/>
            <person name="Guigo R."/>
            <person name="Zody M.C."/>
            <person name="Mesirov J."/>
            <person name="Lindblad-Toh K."/>
            <person name="Birren B."/>
            <person name="Nusbaum C."/>
            <person name="Kahn D."/>
            <person name="Robinson-Rechavi M."/>
            <person name="Laudet V."/>
            <person name="Schachter V."/>
            <person name="Quetier F."/>
            <person name="Saurin W."/>
            <person name="Scarpelli C."/>
            <person name="Wincker P."/>
            <person name="Lander E.S."/>
            <person name="Weissenbach J."/>
            <person name="Roest Crollius H."/>
        </authorList>
    </citation>
    <scope>NUCLEOTIDE SEQUENCE [LARGE SCALE GENOMIC DNA]</scope>
</reference>
<protein>
    <submittedName>
        <fullName evidence="2">(spotted green pufferfish) hypothetical protein</fullName>
    </submittedName>
</protein>
<organism evidence="2">
    <name type="scientific">Tetraodon nigroviridis</name>
    <name type="common">Spotted green pufferfish</name>
    <name type="synonym">Chelonodon nigroviridis</name>
    <dbReference type="NCBI Taxonomy" id="99883"/>
    <lineage>
        <taxon>Eukaryota</taxon>
        <taxon>Metazoa</taxon>
        <taxon>Chordata</taxon>
        <taxon>Craniata</taxon>
        <taxon>Vertebrata</taxon>
        <taxon>Euteleostomi</taxon>
        <taxon>Actinopterygii</taxon>
        <taxon>Neopterygii</taxon>
        <taxon>Teleostei</taxon>
        <taxon>Neoteleostei</taxon>
        <taxon>Acanthomorphata</taxon>
        <taxon>Eupercaria</taxon>
        <taxon>Tetraodontiformes</taxon>
        <taxon>Tetradontoidea</taxon>
        <taxon>Tetraodontidae</taxon>
        <taxon>Tetraodon</taxon>
    </lineage>
</organism>
<evidence type="ECO:0000313" key="2">
    <source>
        <dbReference type="EMBL" id="CAF88349.1"/>
    </source>
</evidence>
<dbReference type="AlphaFoldDB" id="Q4TFI3"/>
<gene>
    <name evidence="2" type="ORF">GSTENG00001621001</name>
</gene>
<feature type="compositionally biased region" description="Low complexity" evidence="1">
    <location>
        <begin position="58"/>
        <end position="69"/>
    </location>
</feature>
<evidence type="ECO:0000256" key="1">
    <source>
        <dbReference type="SAM" id="MobiDB-lite"/>
    </source>
</evidence>
<comment type="caution">
    <text evidence="2">The sequence shown here is derived from an EMBL/GenBank/DDBJ whole genome shotgun (WGS) entry which is preliminary data.</text>
</comment>
<proteinExistence type="predicted"/>
<name>Q4TFI3_TETNG</name>
<feature type="compositionally biased region" description="Basic and acidic residues" evidence="1">
    <location>
        <begin position="28"/>
        <end position="40"/>
    </location>
</feature>